<reference evidence="13" key="1">
    <citation type="submission" date="2023-06" db="EMBL/GenBank/DDBJ databases">
        <title>Genome-scale phylogeny and comparative genomics of the fungal order Sordariales.</title>
        <authorList>
            <consortium name="Lawrence Berkeley National Laboratory"/>
            <person name="Hensen N."/>
            <person name="Bonometti L."/>
            <person name="Westerberg I."/>
            <person name="Brannstrom I.O."/>
            <person name="Guillou S."/>
            <person name="Cros-Aarteil S."/>
            <person name="Calhoun S."/>
            <person name="Haridas S."/>
            <person name="Kuo A."/>
            <person name="Mondo S."/>
            <person name="Pangilinan J."/>
            <person name="Riley R."/>
            <person name="Labutti K."/>
            <person name="Andreopoulos B."/>
            <person name="Lipzen A."/>
            <person name="Chen C."/>
            <person name="Yanf M."/>
            <person name="Daum C."/>
            <person name="Ng V."/>
            <person name="Clum A."/>
            <person name="Steindorff A."/>
            <person name="Ohm R."/>
            <person name="Martin F."/>
            <person name="Silar P."/>
            <person name="Natvig D."/>
            <person name="Lalanne C."/>
            <person name="Gautier V."/>
            <person name="Ament-Velasquez S.L."/>
            <person name="Kruys A."/>
            <person name="Hutchinson M.I."/>
            <person name="Powell A.J."/>
            <person name="Barry K."/>
            <person name="Miller A.N."/>
            <person name="Grigoriev I.V."/>
            <person name="Debuchy R."/>
            <person name="Gladieux P."/>
            <person name="Thoren M.H."/>
            <person name="Johannesson H."/>
        </authorList>
    </citation>
    <scope>NUCLEOTIDE SEQUENCE</scope>
    <source>
        <strain evidence="13">SMH4607-1</strain>
    </source>
</reference>
<evidence type="ECO:0000256" key="9">
    <source>
        <dbReference type="PROSITE-ProRule" id="PRU00723"/>
    </source>
</evidence>
<dbReference type="InterPro" id="IPR000571">
    <property type="entry name" value="Znf_CCCH"/>
</dbReference>
<dbReference type="PROSITE" id="PS51873">
    <property type="entry name" value="TRIAD"/>
    <property type="match status" value="1"/>
</dbReference>
<dbReference type="InterPro" id="IPR031127">
    <property type="entry name" value="E3_UB_ligase_RBR"/>
</dbReference>
<name>A0AA40AG46_9PEZI</name>
<dbReference type="GO" id="GO:0061630">
    <property type="term" value="F:ubiquitin protein ligase activity"/>
    <property type="evidence" value="ECO:0007669"/>
    <property type="project" value="UniProtKB-EC"/>
</dbReference>
<evidence type="ECO:0000313" key="14">
    <source>
        <dbReference type="Proteomes" id="UP001172102"/>
    </source>
</evidence>
<evidence type="ECO:0000256" key="3">
    <source>
        <dbReference type="ARBA" id="ARBA00022679"/>
    </source>
</evidence>
<feature type="zinc finger region" description="C3H1-type" evidence="9">
    <location>
        <begin position="48"/>
        <end position="75"/>
    </location>
</feature>
<proteinExistence type="predicted"/>
<dbReference type="Gene3D" id="1.20.120.1750">
    <property type="match status" value="1"/>
</dbReference>
<evidence type="ECO:0000313" key="13">
    <source>
        <dbReference type="EMBL" id="KAK0715201.1"/>
    </source>
</evidence>
<keyword evidence="14" id="KW-1185">Reference proteome</keyword>
<feature type="domain" description="C3H1-type" evidence="11">
    <location>
        <begin position="48"/>
        <end position="75"/>
    </location>
</feature>
<dbReference type="InterPro" id="IPR036855">
    <property type="entry name" value="Znf_CCCH_sf"/>
</dbReference>
<protein>
    <recommendedName>
        <fullName evidence="2">RBR-type E3 ubiquitin transferase</fullName>
        <ecNumber evidence="2">2.3.2.31</ecNumber>
    </recommendedName>
</protein>
<dbReference type="Gene3D" id="3.30.1370.210">
    <property type="match status" value="1"/>
</dbReference>
<keyword evidence="3" id="KW-0808">Transferase</keyword>
<dbReference type="GO" id="GO:0016567">
    <property type="term" value="P:protein ubiquitination"/>
    <property type="evidence" value="ECO:0007669"/>
    <property type="project" value="InterPro"/>
</dbReference>
<feature type="zinc finger region" description="C3H1-type" evidence="9">
    <location>
        <begin position="11"/>
        <end position="38"/>
    </location>
</feature>
<evidence type="ECO:0000259" key="11">
    <source>
        <dbReference type="PROSITE" id="PS50103"/>
    </source>
</evidence>
<dbReference type="InterPro" id="IPR002867">
    <property type="entry name" value="IBR_dom"/>
</dbReference>
<dbReference type="EMBL" id="JAUKUA010000004">
    <property type="protein sequence ID" value="KAK0715201.1"/>
    <property type="molecule type" value="Genomic_DNA"/>
</dbReference>
<dbReference type="InterPro" id="IPR044066">
    <property type="entry name" value="TRIAD_supradom"/>
</dbReference>
<evidence type="ECO:0000256" key="7">
    <source>
        <dbReference type="ARBA" id="ARBA00022786"/>
    </source>
</evidence>
<dbReference type="Pfam" id="PF01485">
    <property type="entry name" value="IBR"/>
    <property type="match status" value="1"/>
</dbReference>
<feature type="domain" description="C3H1-type" evidence="11">
    <location>
        <begin position="11"/>
        <end position="38"/>
    </location>
</feature>
<organism evidence="13 14">
    <name type="scientific">Lasiosphaeris hirsuta</name>
    <dbReference type="NCBI Taxonomy" id="260670"/>
    <lineage>
        <taxon>Eukaryota</taxon>
        <taxon>Fungi</taxon>
        <taxon>Dikarya</taxon>
        <taxon>Ascomycota</taxon>
        <taxon>Pezizomycotina</taxon>
        <taxon>Sordariomycetes</taxon>
        <taxon>Sordariomycetidae</taxon>
        <taxon>Sordariales</taxon>
        <taxon>Lasiosphaeriaceae</taxon>
        <taxon>Lasiosphaeris</taxon>
    </lineage>
</organism>
<accession>A0AA40AG46</accession>
<feature type="domain" description="RING-type" evidence="12">
    <location>
        <begin position="612"/>
        <end position="820"/>
    </location>
</feature>
<sequence>MDHQNQLPPLPPSKGPCLFFLRGSCRNGESCTFDHIPTPQGAAPFPTSRSTVTCHYFLLGSCRKGDKCSFAHPRADNNKPAPKRSDRNLNHLTAGKEPEVTSTSWLREFGGAIVEFGDGAGVLKSSVQSDYSAVRLTHLPLGTSPATVAALLEGLNFEVDTGCIRVFPRDVEESCIADIRVEDPSFASRVCTITSRSPIFIKGTRIQAVQISVAMPSIQNSHKVECKRINCSWYKPSKTVWLNFKTEGSAKTVLGLFQKGTCKVLSCPAQTTPLSSSNNRFGRPTWTLMLTGVPAEAKRHDILWDVPKFFRPQHVELAIPPHPLYDPARAYAMVRSKMAQIGRLEWWDGSVSANGKRARVKARFLEEGDALKAAELLRRYRLPFGGNVKISADAVYSVRFRVSDRIYRAILPEALSLNQSWQRKSIAFNAFPPVHSYRTLKLEGEDSEAVAEANKTLERLLTGKVAMDGVDVLWSPSFEANGPGSLSSQVQHLELLLGIAIVKNKRMSRVYLYGPERQCKAAEGHIARMITKNVSTFNIIELNGGEVRWALGGGFKQITTALPRRATLDVISKPKRILIAGSPKDYRIALGMVKKLGLGEAPGAMAKAGEGAGATCVMCTAEAEYPIQTSCGHMYCEDCFDDFCFAGIADKTFRIQCGGGNPYGSCSKIITLAELQSLLLSSTFEEVLEKSFAAHVSRNPQKYRYCPTPDCTQIYKVTPSEAARPFTCPECVTVVCTSCHAAHWGKTCAEHQDEKSGGYEALKKWKEEKGVQDCPYCEAPIEKIGGCNHILCGCCHRDICWVCLNWFESADHCYSHLRLKHGGAGIPGELPFWDLVD</sequence>
<evidence type="ECO:0000256" key="5">
    <source>
        <dbReference type="ARBA" id="ARBA00022737"/>
    </source>
</evidence>
<keyword evidence="5" id="KW-0677">Repeat</keyword>
<dbReference type="AlphaFoldDB" id="A0AA40AG46"/>
<dbReference type="SUPFAM" id="SSF57850">
    <property type="entry name" value="RING/U-box"/>
    <property type="match status" value="2"/>
</dbReference>
<evidence type="ECO:0000256" key="6">
    <source>
        <dbReference type="ARBA" id="ARBA00022771"/>
    </source>
</evidence>
<dbReference type="GO" id="GO:0008270">
    <property type="term" value="F:zinc ion binding"/>
    <property type="evidence" value="ECO:0007669"/>
    <property type="project" value="UniProtKB-KW"/>
</dbReference>
<dbReference type="SMART" id="SM00356">
    <property type="entry name" value="ZnF_C3H1"/>
    <property type="match status" value="2"/>
</dbReference>
<keyword evidence="7" id="KW-0833">Ubl conjugation pathway</keyword>
<evidence type="ECO:0000259" key="12">
    <source>
        <dbReference type="PROSITE" id="PS51873"/>
    </source>
</evidence>
<evidence type="ECO:0000256" key="8">
    <source>
        <dbReference type="ARBA" id="ARBA00022833"/>
    </source>
</evidence>
<feature type="region of interest" description="Disordered" evidence="10">
    <location>
        <begin position="73"/>
        <end position="96"/>
    </location>
</feature>
<evidence type="ECO:0000256" key="1">
    <source>
        <dbReference type="ARBA" id="ARBA00001798"/>
    </source>
</evidence>
<comment type="catalytic activity">
    <reaction evidence="1">
        <text>[E2 ubiquitin-conjugating enzyme]-S-ubiquitinyl-L-cysteine + [acceptor protein]-L-lysine = [E2 ubiquitin-conjugating enzyme]-L-cysteine + [acceptor protein]-N(6)-ubiquitinyl-L-lysine.</text>
        <dbReference type="EC" id="2.3.2.31"/>
    </reaction>
</comment>
<dbReference type="PANTHER" id="PTHR11685">
    <property type="entry name" value="RBR FAMILY RING FINGER AND IBR DOMAIN-CONTAINING"/>
    <property type="match status" value="1"/>
</dbReference>
<evidence type="ECO:0000256" key="2">
    <source>
        <dbReference type="ARBA" id="ARBA00012251"/>
    </source>
</evidence>
<dbReference type="Proteomes" id="UP001172102">
    <property type="component" value="Unassembled WGS sequence"/>
</dbReference>
<keyword evidence="8 9" id="KW-0862">Zinc</keyword>
<comment type="caution">
    <text evidence="13">The sequence shown here is derived from an EMBL/GenBank/DDBJ whole genome shotgun (WGS) entry which is preliminary data.</text>
</comment>
<dbReference type="CDD" id="cd20335">
    <property type="entry name" value="BRcat_RBR"/>
    <property type="match status" value="1"/>
</dbReference>
<keyword evidence="4 9" id="KW-0479">Metal-binding</keyword>
<keyword evidence="6 9" id="KW-0863">Zinc-finger</keyword>
<dbReference type="PROSITE" id="PS50103">
    <property type="entry name" value="ZF_C3H1"/>
    <property type="match status" value="2"/>
</dbReference>
<dbReference type="Pfam" id="PF00642">
    <property type="entry name" value="zf-CCCH"/>
    <property type="match status" value="2"/>
</dbReference>
<evidence type="ECO:0000256" key="4">
    <source>
        <dbReference type="ARBA" id="ARBA00022723"/>
    </source>
</evidence>
<gene>
    <name evidence="13" type="ORF">B0H67DRAFT_665182</name>
</gene>
<dbReference type="EC" id="2.3.2.31" evidence="2"/>
<evidence type="ECO:0000256" key="10">
    <source>
        <dbReference type="SAM" id="MobiDB-lite"/>
    </source>
</evidence>
<dbReference type="SUPFAM" id="SSF90229">
    <property type="entry name" value="CCCH zinc finger"/>
    <property type="match status" value="1"/>
</dbReference>